<name>A0A328BYD4_9PAST</name>
<dbReference type="InterPro" id="IPR028939">
    <property type="entry name" value="P5C_Rdtase_cat_N"/>
</dbReference>
<dbReference type="InterPro" id="IPR051267">
    <property type="entry name" value="STEAP_metalloreductase"/>
</dbReference>
<accession>A0A328BYD4</accession>
<dbReference type="PANTHER" id="PTHR14239:SF10">
    <property type="entry name" value="REDUCTASE"/>
    <property type="match status" value="1"/>
</dbReference>
<sequence length="190" mass="20205">MATISIFGKGNMGKVLAERFSQAGNQVSFVERDEQATLGEIVIFAVPYASVDDIITKYSTQLADKIVIDITNPVDFSTMDSLLVPADSSAAAIIAQKLPKSAIIKAFNTNFAANIGLSKVADKADTTVLLAGDCEQAKAKVADALKGSELIVKDAGSLKRARELEAFGFLQITLAVREQIGWTGGFALFE</sequence>
<evidence type="ECO:0000313" key="3">
    <source>
        <dbReference type="EMBL" id="RAL19286.1"/>
    </source>
</evidence>
<gene>
    <name evidence="3" type="ORF">C5N92_03980</name>
</gene>
<dbReference type="Pfam" id="PF03807">
    <property type="entry name" value="F420_oxidored"/>
    <property type="match status" value="1"/>
</dbReference>
<reference evidence="4" key="1">
    <citation type="submission" date="2018-02" db="EMBL/GenBank/DDBJ databases">
        <title>Glaesserella australis sp. nov., isolated from the lungs of pigs.</title>
        <authorList>
            <person name="Turni C."/>
            <person name="Christensen H."/>
        </authorList>
    </citation>
    <scope>NUCLEOTIDE SEQUENCE [LARGE SCALE GENOMIC DNA]</scope>
    <source>
        <strain evidence="4">HS4635</strain>
    </source>
</reference>
<dbReference type="Proteomes" id="UP000248689">
    <property type="component" value="Unassembled WGS sequence"/>
</dbReference>
<proteinExistence type="predicted"/>
<keyword evidence="1" id="KW-0560">Oxidoreductase</keyword>
<dbReference type="RefSeq" id="WP_111749572.1">
    <property type="nucleotide sequence ID" value="NZ_PTPX01000007.1"/>
</dbReference>
<dbReference type="Gene3D" id="3.40.50.720">
    <property type="entry name" value="NAD(P)-binding Rossmann-like Domain"/>
    <property type="match status" value="1"/>
</dbReference>
<feature type="domain" description="Pyrroline-5-carboxylate reductase catalytic N-terminal" evidence="2">
    <location>
        <begin position="33"/>
        <end position="73"/>
    </location>
</feature>
<dbReference type="OrthoDB" id="5499754at2"/>
<comment type="caution">
    <text evidence="3">The sequence shown here is derived from an EMBL/GenBank/DDBJ whole genome shotgun (WGS) entry which is preliminary data.</text>
</comment>
<protein>
    <submittedName>
        <fullName evidence="3">Diguanylate cyclase</fullName>
    </submittedName>
</protein>
<dbReference type="InterPro" id="IPR036291">
    <property type="entry name" value="NAD(P)-bd_dom_sf"/>
</dbReference>
<dbReference type="EMBL" id="PTPX01000007">
    <property type="protein sequence ID" value="RAL19286.1"/>
    <property type="molecule type" value="Genomic_DNA"/>
</dbReference>
<keyword evidence="4" id="KW-1185">Reference proteome</keyword>
<dbReference type="SUPFAM" id="SSF51735">
    <property type="entry name" value="NAD(P)-binding Rossmann-fold domains"/>
    <property type="match status" value="1"/>
</dbReference>
<evidence type="ECO:0000256" key="1">
    <source>
        <dbReference type="ARBA" id="ARBA00023002"/>
    </source>
</evidence>
<dbReference type="GO" id="GO:0016491">
    <property type="term" value="F:oxidoreductase activity"/>
    <property type="evidence" value="ECO:0007669"/>
    <property type="project" value="UniProtKB-KW"/>
</dbReference>
<organism evidence="3 4">
    <name type="scientific">Glaesserella australis</name>
    <dbReference type="NCBI Taxonomy" id="2094024"/>
    <lineage>
        <taxon>Bacteria</taxon>
        <taxon>Pseudomonadati</taxon>
        <taxon>Pseudomonadota</taxon>
        <taxon>Gammaproteobacteria</taxon>
        <taxon>Pasteurellales</taxon>
        <taxon>Pasteurellaceae</taxon>
        <taxon>Glaesserella</taxon>
    </lineage>
</organism>
<evidence type="ECO:0000259" key="2">
    <source>
        <dbReference type="Pfam" id="PF03807"/>
    </source>
</evidence>
<evidence type="ECO:0000313" key="4">
    <source>
        <dbReference type="Proteomes" id="UP000248689"/>
    </source>
</evidence>
<dbReference type="PANTHER" id="PTHR14239">
    <property type="entry name" value="DUDULIN-RELATED"/>
    <property type="match status" value="1"/>
</dbReference>
<dbReference type="AlphaFoldDB" id="A0A328BYD4"/>